<dbReference type="EMBL" id="BDIP01001550">
    <property type="protein sequence ID" value="GIQ84631.1"/>
    <property type="molecule type" value="Genomic_DNA"/>
</dbReference>
<name>A0A9K3CWT7_9EUKA</name>
<keyword evidence="2" id="KW-1185">Reference proteome</keyword>
<gene>
    <name evidence="1" type="ORF">KIPB_006165</name>
</gene>
<accession>A0A9K3CWT7</accession>
<reference evidence="1 2" key="1">
    <citation type="journal article" date="2018" name="PLoS ONE">
        <title>The draft genome of Kipferlia bialata reveals reductive genome evolution in fornicate parasites.</title>
        <authorList>
            <person name="Tanifuji G."/>
            <person name="Takabayashi S."/>
            <person name="Kume K."/>
            <person name="Takagi M."/>
            <person name="Nakayama T."/>
            <person name="Kamikawa R."/>
            <person name="Inagaki Y."/>
            <person name="Hashimoto T."/>
        </authorList>
    </citation>
    <scope>NUCLEOTIDE SEQUENCE [LARGE SCALE GENOMIC DNA]</scope>
    <source>
        <strain evidence="1">NY0173</strain>
    </source>
</reference>
<evidence type="ECO:0000313" key="2">
    <source>
        <dbReference type="Proteomes" id="UP000265618"/>
    </source>
</evidence>
<evidence type="ECO:0000313" key="1">
    <source>
        <dbReference type="EMBL" id="GIQ84631.1"/>
    </source>
</evidence>
<sequence>MAAGQIRVIGTQQHLKSRFGVGYRLYISHPPTKQDELDKLIWDLDELDKLIWGLVPDCSLKSREDIPGSRDQQSVYQLPLRTPIAALMQALITERDRETDTMIRQYDLAFSSLEEVFLRVAHRVEPPDNDIEYSFE</sequence>
<dbReference type="AlphaFoldDB" id="A0A9K3CWT7"/>
<organism evidence="1 2">
    <name type="scientific">Kipferlia bialata</name>
    <dbReference type="NCBI Taxonomy" id="797122"/>
    <lineage>
        <taxon>Eukaryota</taxon>
        <taxon>Metamonada</taxon>
        <taxon>Carpediemonas-like organisms</taxon>
        <taxon>Kipferlia</taxon>
    </lineage>
</organism>
<proteinExistence type="predicted"/>
<comment type="caution">
    <text evidence="1">The sequence shown here is derived from an EMBL/GenBank/DDBJ whole genome shotgun (WGS) entry which is preliminary data.</text>
</comment>
<dbReference type="Proteomes" id="UP000265618">
    <property type="component" value="Unassembled WGS sequence"/>
</dbReference>
<protein>
    <submittedName>
        <fullName evidence="1">ABC transporter A, ABCA</fullName>
    </submittedName>
</protein>